<dbReference type="OrthoDB" id="8561243at2"/>
<gene>
    <name evidence="2" type="ORF">SAMN05421863_101353</name>
</gene>
<organism evidence="2 3">
    <name type="scientific">Nitrosomonas communis</name>
    <dbReference type="NCBI Taxonomy" id="44574"/>
    <lineage>
        <taxon>Bacteria</taxon>
        <taxon>Pseudomonadati</taxon>
        <taxon>Pseudomonadota</taxon>
        <taxon>Betaproteobacteria</taxon>
        <taxon>Nitrosomonadales</taxon>
        <taxon>Nitrosomonadaceae</taxon>
        <taxon>Nitrosomonas</taxon>
    </lineage>
</organism>
<dbReference type="CDD" id="cd16328">
    <property type="entry name" value="RseA_N"/>
    <property type="match status" value="1"/>
</dbReference>
<dbReference type="InterPro" id="IPR052383">
    <property type="entry name" value="Anti-sigma-E_RseA-like"/>
</dbReference>
<name>A0A1I4N789_9PROT</name>
<evidence type="ECO:0000313" key="2">
    <source>
        <dbReference type="EMBL" id="SFM11140.1"/>
    </source>
</evidence>
<dbReference type="GO" id="GO:0016989">
    <property type="term" value="F:sigma factor antagonist activity"/>
    <property type="evidence" value="ECO:0007669"/>
    <property type="project" value="InterPro"/>
</dbReference>
<accession>A0A1I4N789</accession>
<keyword evidence="3" id="KW-1185">Reference proteome</keyword>
<dbReference type="PANTHER" id="PTHR38104:SF1">
    <property type="entry name" value="ANTI-SIGMA-E FACTOR RSEA"/>
    <property type="match status" value="1"/>
</dbReference>
<dbReference type="InterPro" id="IPR036147">
    <property type="entry name" value="Anti-sigma_E_RseA_N_sf"/>
</dbReference>
<sequence>MKNKMSELIDGELDSVDADEVIAELKKKNDLLDDWETYHVIGEVLRQPTVSFPINVASRVSERLVSEPTLFMPRVSQAHKRKLITLSAAASCAALVSGWLVMQIADVQQEVLVTEKVNNNAVVQVDHPVAFQPSPAFTLPFTLHHLGDYSLIHREFSPHTKMQAPITGVHQVESREEKSR</sequence>
<evidence type="ECO:0000259" key="1">
    <source>
        <dbReference type="Pfam" id="PF03872"/>
    </source>
</evidence>
<feature type="domain" description="Anti sigma-E protein RseA N-terminal" evidence="1">
    <location>
        <begin position="2"/>
        <end position="80"/>
    </location>
</feature>
<dbReference type="EMBL" id="FOUB01000013">
    <property type="protein sequence ID" value="SFM11140.1"/>
    <property type="molecule type" value="Genomic_DNA"/>
</dbReference>
<dbReference type="Proteomes" id="UP000183287">
    <property type="component" value="Unassembled WGS sequence"/>
</dbReference>
<protein>
    <submittedName>
        <fullName evidence="2">Sigma-E factor negative regulatory protein RseA</fullName>
    </submittedName>
</protein>
<reference evidence="3" key="1">
    <citation type="submission" date="2016-10" db="EMBL/GenBank/DDBJ databases">
        <authorList>
            <person name="Varghese N."/>
            <person name="Submissions S."/>
        </authorList>
    </citation>
    <scope>NUCLEOTIDE SEQUENCE [LARGE SCALE GENOMIC DNA]</scope>
    <source>
        <strain evidence="3">Nm44</strain>
    </source>
</reference>
<dbReference type="STRING" id="44574.AAW31_15615"/>
<dbReference type="InterPro" id="IPR005572">
    <property type="entry name" value="Anti-sigma_E_RseA_N"/>
</dbReference>
<proteinExistence type="predicted"/>
<dbReference type="Gene3D" id="1.10.10.880">
    <property type="entry name" value="Anti sigma-E protein RseA, N-terminal domain"/>
    <property type="match status" value="1"/>
</dbReference>
<dbReference type="SUPFAM" id="SSF89069">
    <property type="entry name" value="N-terminal, cytoplasmic domain of anti-sigmaE factor RseA"/>
    <property type="match status" value="1"/>
</dbReference>
<dbReference type="Pfam" id="PF03872">
    <property type="entry name" value="RseA_N"/>
    <property type="match status" value="1"/>
</dbReference>
<dbReference type="PANTHER" id="PTHR38104">
    <property type="match status" value="1"/>
</dbReference>
<evidence type="ECO:0000313" key="3">
    <source>
        <dbReference type="Proteomes" id="UP000183287"/>
    </source>
</evidence>
<dbReference type="AlphaFoldDB" id="A0A1I4N789"/>